<dbReference type="AlphaFoldDB" id="A0AAV7UEB4"/>
<sequence>TASKTPARLTDAQRHRVRSFRSGDRTPARGAPAITGPKRTCQATGASGRRRSPYTEEPALRDYPRQKYTAGRDERRTGGRSAQSLADRTRRDCGETRDFNVVLVGASGHFLAPLQAGRNSAGAGGFAPTGLPARVPCEDGRPKTRSNSCCNIGR</sequence>
<feature type="non-terminal residue" evidence="2">
    <location>
        <position position="154"/>
    </location>
</feature>
<reference evidence="2" key="1">
    <citation type="journal article" date="2022" name="bioRxiv">
        <title>Sequencing and chromosome-scale assembly of the giantPleurodeles waltlgenome.</title>
        <authorList>
            <person name="Brown T."/>
            <person name="Elewa A."/>
            <person name="Iarovenko S."/>
            <person name="Subramanian E."/>
            <person name="Araus A.J."/>
            <person name="Petzold A."/>
            <person name="Susuki M."/>
            <person name="Suzuki K.-i.T."/>
            <person name="Hayashi T."/>
            <person name="Toyoda A."/>
            <person name="Oliveira C."/>
            <person name="Osipova E."/>
            <person name="Leigh N.D."/>
            <person name="Simon A."/>
            <person name="Yun M.H."/>
        </authorList>
    </citation>
    <scope>NUCLEOTIDE SEQUENCE</scope>
    <source>
        <strain evidence="2">20211129_DDA</strain>
        <tissue evidence="2">Liver</tissue>
    </source>
</reference>
<keyword evidence="3" id="KW-1185">Reference proteome</keyword>
<organism evidence="2 3">
    <name type="scientific">Pleurodeles waltl</name>
    <name type="common">Iberian ribbed newt</name>
    <dbReference type="NCBI Taxonomy" id="8319"/>
    <lineage>
        <taxon>Eukaryota</taxon>
        <taxon>Metazoa</taxon>
        <taxon>Chordata</taxon>
        <taxon>Craniata</taxon>
        <taxon>Vertebrata</taxon>
        <taxon>Euteleostomi</taxon>
        <taxon>Amphibia</taxon>
        <taxon>Batrachia</taxon>
        <taxon>Caudata</taxon>
        <taxon>Salamandroidea</taxon>
        <taxon>Salamandridae</taxon>
        <taxon>Pleurodelinae</taxon>
        <taxon>Pleurodeles</taxon>
    </lineage>
</organism>
<feature type="compositionally biased region" description="Basic and acidic residues" evidence="1">
    <location>
        <begin position="58"/>
        <end position="77"/>
    </location>
</feature>
<feature type="non-terminal residue" evidence="2">
    <location>
        <position position="1"/>
    </location>
</feature>
<name>A0AAV7UEB4_PLEWA</name>
<comment type="caution">
    <text evidence="2">The sequence shown here is derived from an EMBL/GenBank/DDBJ whole genome shotgun (WGS) entry which is preliminary data.</text>
</comment>
<accession>A0AAV7UEB4</accession>
<proteinExistence type="predicted"/>
<evidence type="ECO:0000313" key="3">
    <source>
        <dbReference type="Proteomes" id="UP001066276"/>
    </source>
</evidence>
<dbReference type="EMBL" id="JANPWB010000005">
    <property type="protein sequence ID" value="KAJ1187300.1"/>
    <property type="molecule type" value="Genomic_DNA"/>
</dbReference>
<gene>
    <name evidence="2" type="ORF">NDU88_004077</name>
</gene>
<evidence type="ECO:0000256" key="1">
    <source>
        <dbReference type="SAM" id="MobiDB-lite"/>
    </source>
</evidence>
<feature type="region of interest" description="Disordered" evidence="1">
    <location>
        <begin position="1"/>
        <end position="91"/>
    </location>
</feature>
<protein>
    <submittedName>
        <fullName evidence="2">Uncharacterized protein</fullName>
    </submittedName>
</protein>
<evidence type="ECO:0000313" key="2">
    <source>
        <dbReference type="EMBL" id="KAJ1187300.1"/>
    </source>
</evidence>
<dbReference type="Proteomes" id="UP001066276">
    <property type="component" value="Chromosome 3_1"/>
</dbReference>